<evidence type="ECO:0000313" key="2">
    <source>
        <dbReference type="EMBL" id="CAF1433820.1"/>
    </source>
</evidence>
<evidence type="ECO:0000313" key="1">
    <source>
        <dbReference type="EMBL" id="CAF1262573.1"/>
    </source>
</evidence>
<dbReference type="EMBL" id="CAJOBA010038917">
    <property type="protein sequence ID" value="CAF4069042.1"/>
    <property type="molecule type" value="Genomic_DNA"/>
</dbReference>
<dbReference type="Proteomes" id="UP000681722">
    <property type="component" value="Unassembled WGS sequence"/>
</dbReference>
<dbReference type="EMBL" id="CAJNOK010017361">
    <property type="protein sequence ID" value="CAF1262573.1"/>
    <property type="molecule type" value="Genomic_DNA"/>
</dbReference>
<dbReference type="SUPFAM" id="SSF56399">
    <property type="entry name" value="ADP-ribosylation"/>
    <property type="match status" value="1"/>
</dbReference>
<gene>
    <name evidence="2" type="ORF">GPM918_LOCUS34110</name>
    <name evidence="1" type="ORF">OVA965_LOCUS26802</name>
    <name evidence="4" type="ORF">SRO942_LOCUS34803</name>
    <name evidence="3" type="ORF">TMI583_LOCUS27543</name>
</gene>
<dbReference type="EMBL" id="CAJOBC010084103">
    <property type="protein sequence ID" value="CAF4311739.1"/>
    <property type="molecule type" value="Genomic_DNA"/>
</dbReference>
<dbReference type="Proteomes" id="UP000663829">
    <property type="component" value="Unassembled WGS sequence"/>
</dbReference>
<dbReference type="AlphaFoldDB" id="A0A815N8R7"/>
<dbReference type="Proteomes" id="UP000677228">
    <property type="component" value="Unassembled WGS sequence"/>
</dbReference>
<keyword evidence="5" id="KW-1185">Reference proteome</keyword>
<dbReference type="EMBL" id="CAJNOQ010018668">
    <property type="protein sequence ID" value="CAF1433820.1"/>
    <property type="molecule type" value="Genomic_DNA"/>
</dbReference>
<name>A0A815N8R7_9BILA</name>
<dbReference type="OrthoDB" id="10047307at2759"/>
<organism evidence="2 5">
    <name type="scientific">Didymodactylos carnosus</name>
    <dbReference type="NCBI Taxonomy" id="1234261"/>
    <lineage>
        <taxon>Eukaryota</taxon>
        <taxon>Metazoa</taxon>
        <taxon>Spiralia</taxon>
        <taxon>Gnathifera</taxon>
        <taxon>Rotifera</taxon>
        <taxon>Eurotatoria</taxon>
        <taxon>Bdelloidea</taxon>
        <taxon>Philodinida</taxon>
        <taxon>Philodinidae</taxon>
        <taxon>Didymodactylos</taxon>
    </lineage>
</organism>
<accession>A0A815N8R7</accession>
<comment type="caution">
    <text evidence="2">The sequence shown here is derived from an EMBL/GenBank/DDBJ whole genome shotgun (WGS) entry which is preliminary data.</text>
</comment>
<proteinExistence type="predicted"/>
<evidence type="ECO:0000313" key="5">
    <source>
        <dbReference type="Proteomes" id="UP000663829"/>
    </source>
</evidence>
<reference evidence="2" key="1">
    <citation type="submission" date="2021-02" db="EMBL/GenBank/DDBJ databases">
        <authorList>
            <person name="Nowell W R."/>
        </authorList>
    </citation>
    <scope>NUCLEOTIDE SEQUENCE</scope>
</reference>
<dbReference type="Proteomes" id="UP000682733">
    <property type="component" value="Unassembled WGS sequence"/>
</dbReference>
<protein>
    <submittedName>
        <fullName evidence="2">Uncharacterized protein</fullName>
    </submittedName>
</protein>
<sequence length="85" mass="10000">MTVRRAFTVDLQPFSKYPGEEEELLYPGVGFTVERLELDAQKKKHMIYLTLFQQFTRLKSSVPREVEFICDMKVDGYLTVYVSLE</sequence>
<evidence type="ECO:0000313" key="4">
    <source>
        <dbReference type="EMBL" id="CAF4311739.1"/>
    </source>
</evidence>
<evidence type="ECO:0000313" key="3">
    <source>
        <dbReference type="EMBL" id="CAF4069042.1"/>
    </source>
</evidence>